<dbReference type="OrthoDB" id="16714at10239"/>
<accession>Q6QXN9</accession>
<gene>
    <name evidence="1" type="primary">ORF78</name>
    <name evidence="2" type="ORF">AsGV091</name>
    <name evidence="3" type="ORF">AsGV092</name>
    <name evidence="1" type="ORF">AsGVgp078</name>
</gene>
<sequence>MFMDIVVVPLLFLAIFALLVITLLFNPVEDFAAEMVEATVVNVLPLINVFEKGNDRLFVIEPEKSVIYNTHGALYYYFEGGVSGRLCPHNEYAVVRITAADIELINETGVYDIYCSPVGSRTIYSHFTSDSFRYQAILPKMTYTLLDVLNYLIETGFALVY</sequence>
<name>Q6QXN9_GVAS</name>
<organismHost>
    <name type="scientific">Agrotis segetum</name>
    <name type="common">Turnip moth</name>
    <dbReference type="NCBI Taxonomy" id="47767"/>
</organismHost>
<reference evidence="1 4" key="1">
    <citation type="submission" date="2004-09" db="EMBL/GenBank/DDBJ databases">
        <authorList>
            <person name="Ai X.L."/>
            <person name="Wang Z.F."/>
            <person name="Wang B."/>
            <person name="Zhang W."/>
            <person name="Li F."/>
            <person name="Fu J.H."/>
            <person name="Cui C.S."/>
            <person name="Shi Y.H."/>
            <person name="He M."/>
        </authorList>
    </citation>
    <scope>NUCLEOTIDE SEQUENCE [LARGE SCALE GENOMIC DNA]</scope>
</reference>
<evidence type="ECO:0000313" key="2">
    <source>
        <dbReference type="EMBL" id="AHN92131.1"/>
    </source>
</evidence>
<dbReference type="EMBL" id="KC994902">
    <property type="protein sequence ID" value="AHN92131.1"/>
    <property type="molecule type" value="Genomic_DNA"/>
</dbReference>
<proteinExistence type="predicted"/>
<dbReference type="Proteomes" id="UP000232958">
    <property type="component" value="Segment"/>
</dbReference>
<evidence type="ECO:0000313" key="1">
    <source>
        <dbReference type="EMBL" id="AAS82660.1"/>
    </source>
</evidence>
<organism evidence="1 4">
    <name type="scientific">Agrotis segetum granulosis virus</name>
    <name type="common">AsGV</name>
    <name type="synonym">Agrotis segetum granulovirus</name>
    <dbReference type="NCBI Taxonomy" id="10464"/>
    <lineage>
        <taxon>Viruses</taxon>
        <taxon>Viruses incertae sedis</taxon>
        <taxon>Naldaviricetes</taxon>
        <taxon>Lefavirales</taxon>
        <taxon>Baculoviridae</taxon>
        <taxon>Betabaculovirus</taxon>
        <taxon>Betabaculovirus agsegetum</taxon>
    </lineage>
</organism>
<reference evidence="2" key="2">
    <citation type="journal article" date="2014" name="Arch. Virol.">
        <title>Complete genome sequence of Agrotis segetum granulovirus Shanghai strain.</title>
        <authorList>
            <person name="Zhang X."/>
            <person name="Liang Z."/>
            <person name="Yin X."/>
            <person name="Wang J."/>
            <person name="Shao X."/>
        </authorList>
    </citation>
    <scope>NUCLEOTIDE SEQUENCE</scope>
    <source>
        <strain evidence="2">L1</strain>
    </source>
</reference>
<dbReference type="EMBL" id="KR584663">
    <property type="protein sequence ID" value="AKN63367.1"/>
    <property type="molecule type" value="Genomic_DNA"/>
</dbReference>
<dbReference type="EMBL" id="AY522332">
    <property type="protein sequence ID" value="AAS82660.1"/>
    <property type="molecule type" value="Genomic_DNA"/>
</dbReference>
<keyword evidence="5" id="KW-1185">Reference proteome</keyword>
<dbReference type="Proteomes" id="UP000202635">
    <property type="component" value="Genome"/>
</dbReference>
<reference evidence="3 5" key="3">
    <citation type="submission" date="2015-05" db="EMBL/GenBank/DDBJ databases">
        <title>Complete Sequence of an Agrotis segetum granulovirus isolate from Europe.</title>
        <authorList>
            <person name="Gueli Alletti G."/>
            <person name="Wennmann J.T."/>
            <person name="Jehle J.A."/>
        </authorList>
    </citation>
    <scope>NUCLEOTIDE SEQUENCE [LARGE SCALE GENOMIC DNA]</scope>
    <source>
        <strain evidence="3 5">DA</strain>
    </source>
</reference>
<evidence type="ECO:0000313" key="5">
    <source>
        <dbReference type="Proteomes" id="UP000232958"/>
    </source>
</evidence>
<evidence type="ECO:0000313" key="4">
    <source>
        <dbReference type="Proteomes" id="UP000202635"/>
    </source>
</evidence>
<evidence type="ECO:0000313" key="3">
    <source>
        <dbReference type="EMBL" id="AKN63367.1"/>
    </source>
</evidence>
<dbReference type="InterPro" id="IPR006883">
    <property type="entry name" value="AcMNPV_PIF-4"/>
</dbReference>
<protein>
    <submittedName>
        <fullName evidence="1">ORF78</fullName>
    </submittedName>
    <submittedName>
        <fullName evidence="3">Pif-4</fullName>
    </submittedName>
</protein>
<dbReference type="Pfam" id="PF04798">
    <property type="entry name" value="Baculo_19"/>
    <property type="match status" value="1"/>
</dbReference>